<dbReference type="InterPro" id="IPR009009">
    <property type="entry name" value="RlpA-like_DPBB"/>
</dbReference>
<name>A0A150GAM9_GONPE</name>
<dbReference type="InterPro" id="IPR007112">
    <property type="entry name" value="Expansin/allergen_DPBB_dom"/>
</dbReference>
<dbReference type="PANTHER" id="PTHR31836:SF21">
    <property type="entry name" value="EXPANSIN-LIKE PROTEIN 7"/>
    <property type="match status" value="1"/>
</dbReference>
<comment type="caution">
    <text evidence="3">The sequence shown here is derived from an EMBL/GenBank/DDBJ whole genome shotgun (WGS) entry which is preliminary data.</text>
</comment>
<sequence>MLPFFHIASISPNSELVRDRPQVCSSTSSITVVVTDECPDCAANQLNLHAFAFEQIARLERGSAVIQYRQVECSSADNITVYVDGFRVVQGG</sequence>
<proteinExistence type="predicted"/>
<dbReference type="SUPFAM" id="SSF50685">
    <property type="entry name" value="Barwin-like endoglucanases"/>
    <property type="match status" value="1"/>
</dbReference>
<dbReference type="AlphaFoldDB" id="A0A150GAM9"/>
<dbReference type="InterPro" id="IPR051477">
    <property type="entry name" value="Expansin_CellWall"/>
</dbReference>
<gene>
    <name evidence="3" type="ORF">GPECTOR_39g400</name>
</gene>
<evidence type="ECO:0000259" key="2">
    <source>
        <dbReference type="PROSITE" id="PS50842"/>
    </source>
</evidence>
<dbReference type="EMBL" id="LSYV01000040">
    <property type="protein sequence ID" value="KXZ46906.1"/>
    <property type="molecule type" value="Genomic_DNA"/>
</dbReference>
<evidence type="ECO:0000256" key="1">
    <source>
        <dbReference type="ARBA" id="ARBA00022729"/>
    </source>
</evidence>
<dbReference type="Pfam" id="PF03330">
    <property type="entry name" value="DPBB_1"/>
    <property type="match status" value="1"/>
</dbReference>
<dbReference type="STRING" id="33097.A0A150GAM9"/>
<dbReference type="PANTHER" id="PTHR31836">
    <property type="match status" value="1"/>
</dbReference>
<dbReference type="CDD" id="cd22271">
    <property type="entry name" value="DPBB_EXP_N-like"/>
    <property type="match status" value="1"/>
</dbReference>
<keyword evidence="1" id="KW-0732">Signal</keyword>
<evidence type="ECO:0000313" key="3">
    <source>
        <dbReference type="EMBL" id="KXZ46906.1"/>
    </source>
</evidence>
<keyword evidence="4" id="KW-1185">Reference proteome</keyword>
<organism evidence="3 4">
    <name type="scientific">Gonium pectorale</name>
    <name type="common">Green alga</name>
    <dbReference type="NCBI Taxonomy" id="33097"/>
    <lineage>
        <taxon>Eukaryota</taxon>
        <taxon>Viridiplantae</taxon>
        <taxon>Chlorophyta</taxon>
        <taxon>core chlorophytes</taxon>
        <taxon>Chlorophyceae</taxon>
        <taxon>CS clade</taxon>
        <taxon>Chlamydomonadales</taxon>
        <taxon>Volvocaceae</taxon>
        <taxon>Gonium</taxon>
    </lineage>
</organism>
<dbReference type="Proteomes" id="UP000075714">
    <property type="component" value="Unassembled WGS sequence"/>
</dbReference>
<dbReference type="PROSITE" id="PS50842">
    <property type="entry name" value="EXPANSIN_EG45"/>
    <property type="match status" value="1"/>
</dbReference>
<evidence type="ECO:0000313" key="4">
    <source>
        <dbReference type="Proteomes" id="UP000075714"/>
    </source>
</evidence>
<protein>
    <recommendedName>
        <fullName evidence="2">Expansin-like EG45 domain-containing protein</fullName>
    </recommendedName>
</protein>
<accession>A0A150GAM9</accession>
<dbReference type="InterPro" id="IPR036908">
    <property type="entry name" value="RlpA-like_sf"/>
</dbReference>
<feature type="domain" description="Expansin-like EG45" evidence="2">
    <location>
        <begin position="21"/>
        <end position="78"/>
    </location>
</feature>
<reference evidence="4" key="1">
    <citation type="journal article" date="2016" name="Nat. Commun.">
        <title>The Gonium pectorale genome demonstrates co-option of cell cycle regulation during the evolution of multicellularity.</title>
        <authorList>
            <person name="Hanschen E.R."/>
            <person name="Marriage T.N."/>
            <person name="Ferris P.J."/>
            <person name="Hamaji T."/>
            <person name="Toyoda A."/>
            <person name="Fujiyama A."/>
            <person name="Neme R."/>
            <person name="Noguchi H."/>
            <person name="Minakuchi Y."/>
            <person name="Suzuki M."/>
            <person name="Kawai-Toyooka H."/>
            <person name="Smith D.R."/>
            <person name="Sparks H."/>
            <person name="Anderson J."/>
            <person name="Bakaric R."/>
            <person name="Luria V."/>
            <person name="Karger A."/>
            <person name="Kirschner M.W."/>
            <person name="Durand P.M."/>
            <person name="Michod R.E."/>
            <person name="Nozaki H."/>
            <person name="Olson B.J."/>
        </authorList>
    </citation>
    <scope>NUCLEOTIDE SEQUENCE [LARGE SCALE GENOMIC DNA]</scope>
    <source>
        <strain evidence="4">NIES-2863</strain>
    </source>
</reference>
<dbReference type="Gene3D" id="2.40.40.10">
    <property type="entry name" value="RlpA-like domain"/>
    <property type="match status" value="1"/>
</dbReference>
<dbReference type="OrthoDB" id="406505at2759"/>